<dbReference type="AlphaFoldDB" id="A0A1J1H0Q6"/>
<evidence type="ECO:0000259" key="3">
    <source>
        <dbReference type="PROSITE" id="PS00028"/>
    </source>
</evidence>
<dbReference type="GeneID" id="39729107"/>
<name>A0A1J1H0Q6_PLAGA</name>
<evidence type="ECO:0000256" key="2">
    <source>
        <dbReference type="SAM" id="MobiDB-lite"/>
    </source>
</evidence>
<feature type="coiled-coil region" evidence="1">
    <location>
        <begin position="952"/>
        <end position="979"/>
    </location>
</feature>
<keyword evidence="5" id="KW-1185">Reference proteome</keyword>
<reference evidence="4" key="1">
    <citation type="submission" date="2015-04" db="EMBL/GenBank/DDBJ databases">
        <authorList>
            <consortium name="Pathogen Informatics"/>
        </authorList>
    </citation>
    <scope>NUCLEOTIDE SEQUENCE [LARGE SCALE GENOMIC DNA]</scope>
    <source>
        <strain evidence="4">8A</strain>
    </source>
</reference>
<dbReference type="EMBL" id="CVMV01000143">
    <property type="protein sequence ID" value="CRG98147.1"/>
    <property type="molecule type" value="Genomic_DNA"/>
</dbReference>
<dbReference type="InterPro" id="IPR013087">
    <property type="entry name" value="Znf_C2H2_type"/>
</dbReference>
<accession>A0A1J1H0Q6</accession>
<keyword evidence="1" id="KW-0175">Coiled coil</keyword>
<evidence type="ECO:0000313" key="4">
    <source>
        <dbReference type="EMBL" id="CRG98147.1"/>
    </source>
</evidence>
<organism evidence="4 5">
    <name type="scientific">Plasmodium gallinaceum</name>
    <dbReference type="NCBI Taxonomy" id="5849"/>
    <lineage>
        <taxon>Eukaryota</taxon>
        <taxon>Sar</taxon>
        <taxon>Alveolata</taxon>
        <taxon>Apicomplexa</taxon>
        <taxon>Aconoidasida</taxon>
        <taxon>Haemosporida</taxon>
        <taxon>Plasmodiidae</taxon>
        <taxon>Plasmodium</taxon>
        <taxon>Plasmodium (Haemamoeba)</taxon>
    </lineage>
</organism>
<dbReference type="RefSeq" id="XP_028530944.1">
    <property type="nucleotide sequence ID" value="XM_028674608.1"/>
</dbReference>
<dbReference type="PROSITE" id="PS00028">
    <property type="entry name" value="ZINC_FINGER_C2H2_1"/>
    <property type="match status" value="1"/>
</dbReference>
<comment type="caution">
    <text evidence="4">The sequence shown here is derived from an EMBL/GenBank/DDBJ whole genome shotgun (WGS) entry which is preliminary data.</text>
</comment>
<feature type="coiled-coil region" evidence="1">
    <location>
        <begin position="139"/>
        <end position="202"/>
    </location>
</feature>
<feature type="region of interest" description="Disordered" evidence="2">
    <location>
        <begin position="697"/>
        <end position="743"/>
    </location>
</feature>
<dbReference type="OMA" id="CFFENIS"/>
<evidence type="ECO:0000313" key="5">
    <source>
        <dbReference type="Proteomes" id="UP000220797"/>
    </source>
</evidence>
<feature type="domain" description="C2H2-type" evidence="3">
    <location>
        <begin position="40"/>
        <end position="62"/>
    </location>
</feature>
<feature type="coiled-coil region" evidence="1">
    <location>
        <begin position="276"/>
        <end position="310"/>
    </location>
</feature>
<dbReference type="Gene3D" id="1.20.5.340">
    <property type="match status" value="1"/>
</dbReference>
<dbReference type="Proteomes" id="UP000220797">
    <property type="component" value="Unassembled WGS sequence"/>
</dbReference>
<sequence length="1079" mass="129288">MNNVIPDILNYKSNSSSIDKQEKITDCYEMENEKIFVYRCNICLLVFTCVYSFANHISNENHRVKQLDALKKDKYFNCLRCKYICLSVVKIIKHIELYNHGHNILKKIKKKIPYTGTVNCACKIKCYFFYSQNKNFRNVENIQSTNNNLLNVKSEMKKKNSFEEKSFQNKAYQDKNEEDISLEENNDYMKNYNNQNQFIQNKFFEQLKELMKEISTNDNIKIQFLNYLQKNSLYSYDHNNCFNNNINSNNNSDSNAHIEEQQPLNLIYNLDNIKDLNTILSNLDKYEEEEEEEEEKEKEINNTRNDIKKNLLLYINENTYNLNKIKNCHSNSNNMQGDKKNSYLQNEDELSIYDNNLHRLNSYFEENYTQFKNGEYNQFMSDEYNHNYFKNERKNSLCNEEELKKNRKKKNQTYLNLLNNSLNELKNYYVSNNLNNSKENYNKGYLNYESFFKNNDKSFDIISNDDFINPIQKNDEKNKDNIFFNNKKNSSKSIILENIYKDKQLVNNYIINNNDENIIKYKQENIYENVHQNINENINKDIIDNVSEKINENECKNLNENINKYSNNTKSTNDIEDKIDFIYNSNFHNNIVRKYFYENLKSDSNVNQINECVVDNESLSINNDNFLTKYNYSLKETEKKDDNILENFYEKMSVFDNLKHHENIHNIREMDLFHNTQNIYSYFNDAQLNTGNINKNENNINKNENNINKNENNINKNENNINKNENNINKNENNINKNENNINKNENNINNAYNAYNHKRNSNYLTSNLIESKKEIKENCEKKNYIDEYEEEMKTKLLNHYNDNKTNNKKFPQINIFNKLENSNLLKSNLELFDNTNKIYSKIDNTNYNFMSLNKYNNLNNDNIYNNIQLINLQQENKKKREEYECKSIDKKDKKNLNILKNEIFKINNFNKVDPYISLNQNYDPILNKNDNLYKNMDHIDEKNNKNTLNEISDIKQKRKSFIQEIDELKKIIEEDNKNNSNTFNHTAINLNSDQKFLNSNHLFNEKNNLMNSGNIKKYHTEPNNISSDNYNSYNIKIMRKSNTDYFQKYAFNSSNEKYMDSSNEEFNNFISNFKKVNN</sequence>
<protein>
    <recommendedName>
        <fullName evidence="3">C2H2-type domain-containing protein</fullName>
    </recommendedName>
</protein>
<dbReference type="VEuPathDB" id="PlasmoDB:PGAL8A_00058200"/>
<evidence type="ECO:0000256" key="1">
    <source>
        <dbReference type="SAM" id="Coils"/>
    </source>
</evidence>
<gene>
    <name evidence="4" type="ORF">PGAL8A_00058200</name>
</gene>
<proteinExistence type="predicted"/>
<dbReference type="OrthoDB" id="370306at2759"/>